<accession>A0A4U1CRH2</accession>
<evidence type="ECO:0000313" key="1">
    <source>
        <dbReference type="EMBL" id="TKC10747.1"/>
    </source>
</evidence>
<gene>
    <name evidence="1" type="ORF">FA048_11285</name>
</gene>
<dbReference type="RefSeq" id="WP_136840881.1">
    <property type="nucleotide sequence ID" value="NZ_SWBR01000002.1"/>
</dbReference>
<reference evidence="1 2" key="1">
    <citation type="submission" date="2019-04" db="EMBL/GenBank/DDBJ databases">
        <title>Pedobacter sp. RP-3-22 sp. nov., isolated from Arctic soil.</title>
        <authorList>
            <person name="Dahal R.H."/>
            <person name="Kim D.-U."/>
        </authorList>
    </citation>
    <scope>NUCLEOTIDE SEQUENCE [LARGE SCALE GENOMIC DNA]</scope>
    <source>
        <strain evidence="1 2">RP-3-22</strain>
    </source>
</reference>
<keyword evidence="2" id="KW-1185">Reference proteome</keyword>
<dbReference type="OrthoDB" id="758308at2"/>
<dbReference type="Proteomes" id="UP000309488">
    <property type="component" value="Unassembled WGS sequence"/>
</dbReference>
<evidence type="ECO:0000313" key="2">
    <source>
        <dbReference type="Proteomes" id="UP000309488"/>
    </source>
</evidence>
<dbReference type="EMBL" id="SWBR01000002">
    <property type="protein sequence ID" value="TKC10747.1"/>
    <property type="molecule type" value="Genomic_DNA"/>
</dbReference>
<sequence>MKTILYPILISGALIASIINPDNSVQKTKILSDNSRLTYNVNEKNKLEGAYFVENTQKNVWIRGTYKEEKRSGNWYAFNSDKTVFMRYNYDLKKMLYLDTVAIKKADITITDKNEEFAKNASAPFPICSIDQYTSLLTEAAKASYPKEIIIYNQPIDITIIATVKSAKDVKYVASYSHKGERYAYNINTKNIDFDIDWIPSTYNGKDVEAEFKVQAKMEFSSNGAGKQRFVWNY</sequence>
<comment type="caution">
    <text evidence="1">The sequence shown here is derived from an EMBL/GenBank/DDBJ whole genome shotgun (WGS) entry which is preliminary data.</text>
</comment>
<name>A0A4U1CRH2_9SPHI</name>
<organism evidence="1 2">
    <name type="scientific">Pedobacter polaris</name>
    <dbReference type="NCBI Taxonomy" id="2571273"/>
    <lineage>
        <taxon>Bacteria</taxon>
        <taxon>Pseudomonadati</taxon>
        <taxon>Bacteroidota</taxon>
        <taxon>Sphingobacteriia</taxon>
        <taxon>Sphingobacteriales</taxon>
        <taxon>Sphingobacteriaceae</taxon>
        <taxon>Pedobacter</taxon>
    </lineage>
</organism>
<proteinExistence type="predicted"/>
<dbReference type="AlphaFoldDB" id="A0A4U1CRH2"/>
<protein>
    <submittedName>
        <fullName evidence="1">Uncharacterized protein</fullName>
    </submittedName>
</protein>